<dbReference type="AlphaFoldDB" id="A0A7J6LY66"/>
<reference evidence="1 2" key="1">
    <citation type="submission" date="2020-04" db="EMBL/GenBank/DDBJ databases">
        <title>Perkinsus olseni comparative genomics.</title>
        <authorList>
            <person name="Bogema D.R."/>
        </authorList>
    </citation>
    <scope>NUCLEOTIDE SEQUENCE [LARGE SCALE GENOMIC DNA]</scope>
    <source>
        <strain evidence="1">ATCC PRA-179</strain>
    </source>
</reference>
<sequence>MDAQDLNTFRFISDEAAVKISEPLIERAVKKIHDKMGQADRVLEFSQKAGGREAEWNRSGDEAADFLLPDP</sequence>
<name>A0A7J6LY66_PEROL</name>
<organism evidence="1 2">
    <name type="scientific">Perkinsus olseni</name>
    <name type="common">Perkinsus atlanticus</name>
    <dbReference type="NCBI Taxonomy" id="32597"/>
    <lineage>
        <taxon>Eukaryota</taxon>
        <taxon>Sar</taxon>
        <taxon>Alveolata</taxon>
        <taxon>Perkinsozoa</taxon>
        <taxon>Perkinsea</taxon>
        <taxon>Perkinsida</taxon>
        <taxon>Perkinsidae</taxon>
        <taxon>Perkinsus</taxon>
    </lineage>
</organism>
<accession>A0A7J6LY66</accession>
<dbReference type="EMBL" id="JABAHT010000134">
    <property type="protein sequence ID" value="KAF4663771.1"/>
    <property type="molecule type" value="Genomic_DNA"/>
</dbReference>
<evidence type="ECO:0000313" key="2">
    <source>
        <dbReference type="Proteomes" id="UP000570595"/>
    </source>
</evidence>
<comment type="caution">
    <text evidence="1">The sequence shown here is derived from an EMBL/GenBank/DDBJ whole genome shotgun (WGS) entry which is preliminary data.</text>
</comment>
<gene>
    <name evidence="1" type="ORF">FOZ61_001393</name>
</gene>
<evidence type="ECO:0000313" key="1">
    <source>
        <dbReference type="EMBL" id="KAF4663771.1"/>
    </source>
</evidence>
<proteinExistence type="predicted"/>
<protein>
    <submittedName>
        <fullName evidence="1">Uncharacterized protein</fullName>
    </submittedName>
</protein>
<dbReference type="Proteomes" id="UP000570595">
    <property type="component" value="Unassembled WGS sequence"/>
</dbReference>